<feature type="region of interest" description="Disordered" evidence="1">
    <location>
        <begin position="855"/>
        <end position="993"/>
    </location>
</feature>
<evidence type="ECO:0000313" key="5">
    <source>
        <dbReference type="Proteomes" id="UP000694044"/>
    </source>
</evidence>
<keyword evidence="5" id="KW-1185">Reference proteome</keyword>
<feature type="compositionally biased region" description="Basic and acidic residues" evidence="1">
    <location>
        <begin position="855"/>
        <end position="866"/>
    </location>
</feature>
<dbReference type="PANTHER" id="PTHR23244">
    <property type="entry name" value="KELCH REPEAT DOMAIN"/>
    <property type="match status" value="1"/>
</dbReference>
<feature type="transmembrane region" description="Helical" evidence="2">
    <location>
        <begin position="795"/>
        <end position="815"/>
    </location>
</feature>
<feature type="compositionally biased region" description="Basic and acidic residues" evidence="1">
    <location>
        <begin position="927"/>
        <end position="993"/>
    </location>
</feature>
<feature type="compositionally biased region" description="Basic residues" evidence="1">
    <location>
        <begin position="867"/>
        <end position="882"/>
    </location>
</feature>
<keyword evidence="3" id="KW-0732">Signal</keyword>
<evidence type="ECO:0000256" key="2">
    <source>
        <dbReference type="SAM" id="Phobius"/>
    </source>
</evidence>
<dbReference type="OrthoDB" id="68380at2759"/>
<dbReference type="Proteomes" id="UP000694044">
    <property type="component" value="Unassembled WGS sequence"/>
</dbReference>
<dbReference type="EMBL" id="JAGDFM010000119">
    <property type="protein sequence ID" value="KAG7385542.1"/>
    <property type="molecule type" value="Genomic_DNA"/>
</dbReference>
<evidence type="ECO:0000256" key="3">
    <source>
        <dbReference type="SAM" id="SignalP"/>
    </source>
</evidence>
<evidence type="ECO:0008006" key="6">
    <source>
        <dbReference type="Google" id="ProtNLM"/>
    </source>
</evidence>
<feature type="compositionally biased region" description="Basic residues" evidence="1">
    <location>
        <begin position="908"/>
        <end position="926"/>
    </location>
</feature>
<name>A0A8T1VVN6_9STRA</name>
<keyword evidence="2" id="KW-1133">Transmembrane helix</keyword>
<accession>A0A8T1VVN6</accession>
<comment type="caution">
    <text evidence="4">The sequence shown here is derived from an EMBL/GenBank/DDBJ whole genome shotgun (WGS) entry which is preliminary data.</text>
</comment>
<feature type="chain" id="PRO_5035784162" description="Kelch repeat protein" evidence="3">
    <location>
        <begin position="28"/>
        <end position="993"/>
    </location>
</feature>
<reference evidence="4" key="1">
    <citation type="submission" date="2021-02" db="EMBL/GenBank/DDBJ databases">
        <authorList>
            <person name="Palmer J.M."/>
        </authorList>
    </citation>
    <scope>NUCLEOTIDE SEQUENCE</scope>
    <source>
        <strain evidence="4">SCRP734</strain>
    </source>
</reference>
<dbReference type="AlphaFoldDB" id="A0A8T1VVN6"/>
<feature type="compositionally biased region" description="Basic and acidic residues" evidence="1">
    <location>
        <begin position="883"/>
        <end position="907"/>
    </location>
</feature>
<evidence type="ECO:0000256" key="1">
    <source>
        <dbReference type="SAM" id="MobiDB-lite"/>
    </source>
</evidence>
<evidence type="ECO:0000313" key="4">
    <source>
        <dbReference type="EMBL" id="KAG7385542.1"/>
    </source>
</evidence>
<feature type="signal peptide" evidence="3">
    <location>
        <begin position="1"/>
        <end position="27"/>
    </location>
</feature>
<sequence length="993" mass="109724">MGRHRWHSKANRLLSLVSLLSLRCVEAANWAQVSGVKHTNAAVREITPWTSRHGHAVAALDLSDDYVRSTGQKARLFVLGGDSNVQGSQDLRAYPGGGAMRNDVWSTTGPTWDVQTNILKTTKWGDPLPQIVANVTWLQTNNGKRPPRGVSYSEWISCAAAAWAVNPPSGCDDPTKPPGAYLADNMFSPRRNFVALAFHNELFVFGGRAREHFPVPQSQLRGGTGPGTMAPHNVRWLEFAVLKNDVWRSSDAGSSWKLVTPGCAYPQSALVHKASRPELQCEDDDQCEGDASCQVDEATATGFCVCNMWSPREFHAVVVFDDALYLSGGYALVELGNCGIEENARKRPSGEEFACGGGYRAYLNDMWTSTDGQHWKMLKLHAEFSPRGEHSMVVFQSLLYILGGRTGASRTEESTGQAQPALLNDVWVSATGSTWTQVAEAAPWTPRAKHVTLMLPGAPDQTTGDDPDDQLILMFGEDAERTLEDVWVWKGGNTNWVKDFSTDTAFAEYIRPTSDVSYLQTMVDTDALALGAAGVNLIQDLTTLSIDQTIALRELMPVCDYIALAKLVVEQCTVHPAEYEGQEYAHVKVIQGANGDEEAAAAEATISTQDETNWDGCTHIGSKVQDATTGRLRWADVLGVDQAQVLRDVFVDAQESICQWRPKPRSGHAGVIFKRNVLVLGGLTAPDYYENDVWYRDSRRPLAQFTLVPTSGSSDTVFKFESDKPYCVFEYYLLDTVEQLVVRNWTVALGEVDYESWLDSGTFRMRIRARDPAGNVDKTFEDGRNEHTWVYVRPLPWGLIIGLSSVGLVLLIGFLMEWRKRRKRAAMERYAMKRMRRKLKKKNAAVAVAKEGDPNWRETYDDAKDGKKGKKGKKATAKRKATTAKDKKDKAKGNSKDKNKAKDTAKDKKSKAKAKAGKKVDKKKAAKTKDSAKKSKTADSKAKPKSKDAATKKKAKDGAKTSDKRTSKDGTKGKPDKKKTGEKAKSSDKKKTK</sequence>
<keyword evidence="2" id="KW-0812">Transmembrane</keyword>
<proteinExistence type="predicted"/>
<protein>
    <recommendedName>
        <fullName evidence="6">Kelch repeat protein</fullName>
    </recommendedName>
</protein>
<organism evidence="4 5">
    <name type="scientific">Phytophthora pseudosyringae</name>
    <dbReference type="NCBI Taxonomy" id="221518"/>
    <lineage>
        <taxon>Eukaryota</taxon>
        <taxon>Sar</taxon>
        <taxon>Stramenopiles</taxon>
        <taxon>Oomycota</taxon>
        <taxon>Peronosporomycetes</taxon>
        <taxon>Peronosporales</taxon>
        <taxon>Peronosporaceae</taxon>
        <taxon>Phytophthora</taxon>
    </lineage>
</organism>
<gene>
    <name evidence="4" type="ORF">PHYPSEUDO_001308</name>
</gene>
<dbReference type="PANTHER" id="PTHR23244:SF484">
    <property type="entry name" value="KELCH REPEAT-CONTAINING PROTEIN"/>
    <property type="match status" value="1"/>
</dbReference>
<keyword evidence="2" id="KW-0472">Membrane</keyword>